<feature type="domain" description="Secretion system C-terminal sorting" evidence="2">
    <location>
        <begin position="313"/>
        <end position="372"/>
    </location>
</feature>
<evidence type="ECO:0000313" key="4">
    <source>
        <dbReference type="Proteomes" id="UP000422221"/>
    </source>
</evidence>
<organism evidence="3 4">
    <name type="scientific">Bacteroides salyersiae</name>
    <dbReference type="NCBI Taxonomy" id="291644"/>
    <lineage>
        <taxon>Bacteria</taxon>
        <taxon>Pseudomonadati</taxon>
        <taxon>Bacteroidota</taxon>
        <taxon>Bacteroidia</taxon>
        <taxon>Bacteroidales</taxon>
        <taxon>Bacteroidaceae</taxon>
        <taxon>Bacteroides</taxon>
    </lineage>
</organism>
<dbReference type="SUPFAM" id="SSF69318">
    <property type="entry name" value="Integrin alpha N-terminal domain"/>
    <property type="match status" value="1"/>
</dbReference>
<dbReference type="RefSeq" id="WP_129649065.1">
    <property type="nucleotide sequence ID" value="NZ_CP072243.1"/>
</dbReference>
<evidence type="ECO:0000259" key="2">
    <source>
        <dbReference type="Pfam" id="PF18962"/>
    </source>
</evidence>
<comment type="caution">
    <text evidence="3">The sequence shown here is derived from an EMBL/GenBank/DDBJ whole genome shotgun (WGS) entry which is preliminary data.</text>
</comment>
<gene>
    <name evidence="3" type="ORF">F3F73_20060</name>
</gene>
<evidence type="ECO:0000313" key="3">
    <source>
        <dbReference type="EMBL" id="KAA3758844.1"/>
    </source>
</evidence>
<dbReference type="NCBIfam" id="TIGR04183">
    <property type="entry name" value="Por_Secre_tail"/>
    <property type="match status" value="1"/>
</dbReference>
<dbReference type="Pfam" id="PF18962">
    <property type="entry name" value="Por_Secre_tail"/>
    <property type="match status" value="1"/>
</dbReference>
<protein>
    <submittedName>
        <fullName evidence="3">T9SS type A sorting domain-containing protein</fullName>
    </submittedName>
</protein>
<dbReference type="InterPro" id="IPR028994">
    <property type="entry name" value="Integrin_alpha_N"/>
</dbReference>
<sequence length="373" mass="41204">MKNLVLAVLACTMAVFTYAQKSDGIVYWSYEAGYHFDFDLDGKIDLTVPTQTKDVPIAEVFVYDANGDGYFDLCEVDRSCAADQLIHWRFYYNDGNNNFIDPQDVVYGMAVGDKALSADFNGDGAGDVAIRRDNEYGLWWLMHFMAMAPDVNLAFGISDNDYLLAGDMNNDGQADVVLYDRGNWLCSFTPSTTEYKTPDFANQDIANMQFGTKNDIPLLLDFNGDGYDDMAICSVNDEEVSVNLRDPATKPENNGYSKSGRGSFDKTFYMPSGLKPTCVRGVKLSKGGTGLSGNNRQETVSVYPSVVGKDASFTVETGSANVRIIVYNMMGQPVESMVAERTANIRVAGWNSGHYVVRIESDDQVVTKKLIIK</sequence>
<accession>A0A7J4XDR9</accession>
<dbReference type="AlphaFoldDB" id="A0A7J4XDR9"/>
<dbReference type="EMBL" id="VWMK01000025">
    <property type="protein sequence ID" value="KAA3758844.1"/>
    <property type="molecule type" value="Genomic_DNA"/>
</dbReference>
<dbReference type="InterPro" id="IPR026444">
    <property type="entry name" value="Secre_tail"/>
</dbReference>
<name>A0A7J4XDR9_9BACE</name>
<feature type="signal peptide" evidence="1">
    <location>
        <begin position="1"/>
        <end position="21"/>
    </location>
</feature>
<reference evidence="3 4" key="1">
    <citation type="journal article" date="2019" name="Nat. Med.">
        <title>A library of human gut bacterial isolates paired with longitudinal multiomics data enables mechanistic microbiome research.</title>
        <authorList>
            <person name="Poyet M."/>
            <person name="Groussin M."/>
            <person name="Gibbons S.M."/>
            <person name="Avila-Pacheco J."/>
            <person name="Jiang X."/>
            <person name="Kearney S.M."/>
            <person name="Perrotta A.R."/>
            <person name="Berdy B."/>
            <person name="Zhao S."/>
            <person name="Lieberman T.D."/>
            <person name="Swanson P.K."/>
            <person name="Smith M."/>
            <person name="Roesemann S."/>
            <person name="Alexander J.E."/>
            <person name="Rich S.A."/>
            <person name="Livny J."/>
            <person name="Vlamakis H."/>
            <person name="Clish C."/>
            <person name="Bullock K."/>
            <person name="Deik A."/>
            <person name="Scott J."/>
            <person name="Pierce K.A."/>
            <person name="Xavier R.J."/>
            <person name="Alm E.J."/>
        </authorList>
    </citation>
    <scope>NUCLEOTIDE SEQUENCE [LARGE SCALE GENOMIC DNA]</scope>
    <source>
        <strain evidence="3 4">BIOML-A10</strain>
    </source>
</reference>
<dbReference type="Proteomes" id="UP000422221">
    <property type="component" value="Unassembled WGS sequence"/>
</dbReference>
<keyword evidence="1" id="KW-0732">Signal</keyword>
<feature type="chain" id="PRO_5029788252" evidence="1">
    <location>
        <begin position="22"/>
        <end position="373"/>
    </location>
</feature>
<proteinExistence type="predicted"/>
<evidence type="ECO:0000256" key="1">
    <source>
        <dbReference type="SAM" id="SignalP"/>
    </source>
</evidence>